<dbReference type="PANTHER" id="PTHR47514:SF1">
    <property type="entry name" value="TRANSKETOLASE N-TERMINAL SECTION-RELATED"/>
    <property type="match status" value="1"/>
</dbReference>
<evidence type="ECO:0000313" key="5">
    <source>
        <dbReference type="EMBL" id="TWB87271.1"/>
    </source>
</evidence>
<feature type="domain" description="Transketolase N-terminal" evidence="4">
    <location>
        <begin position="8"/>
        <end position="269"/>
    </location>
</feature>
<dbReference type="InterPro" id="IPR029061">
    <property type="entry name" value="THDP-binding"/>
</dbReference>
<evidence type="ECO:0000313" key="6">
    <source>
        <dbReference type="Proteomes" id="UP000321304"/>
    </source>
</evidence>
<sequence length="271" mass="29135">MTIALDEFARRIRLAALDLCHCKRTSHIGGALSVADILAVLYGDVMRIAPDLASDPVRDRLFYSKGHACVALYAALDIRGFFPAGGLREGFIADGSRFTSHVSHRLPGIELSTGSLGHALGVACGSALAGKRRSLSYSVFTVLGDGELDEGSNWEAILFAAHNRLDNLIAIVDYNKLQSFGTVEAVTGLEPLAGKFRAFNWSVIELDGHDLSAIKSALSVAKARRQGRPHCIIAHTVKGKGVSFMEGQLAWHYKSPSDADLHAARVELGQL</sequence>
<accession>A0A560KVJ8</accession>
<comment type="caution">
    <text evidence="5">The sequence shown here is derived from an EMBL/GenBank/DDBJ whole genome shotgun (WGS) entry which is preliminary data.</text>
</comment>
<gene>
    <name evidence="5" type="ORF">FBZ93_12252</name>
</gene>
<comment type="cofactor">
    <cofactor evidence="1">
        <name>thiamine diphosphate</name>
        <dbReference type="ChEBI" id="CHEBI:58937"/>
    </cofactor>
</comment>
<dbReference type="EMBL" id="VITY01000022">
    <property type="protein sequence ID" value="TWB87271.1"/>
    <property type="molecule type" value="Genomic_DNA"/>
</dbReference>
<keyword evidence="6" id="KW-1185">Reference proteome</keyword>
<dbReference type="PANTHER" id="PTHR47514">
    <property type="entry name" value="TRANSKETOLASE N-TERMINAL SECTION-RELATED"/>
    <property type="match status" value="1"/>
</dbReference>
<evidence type="ECO:0000256" key="2">
    <source>
        <dbReference type="ARBA" id="ARBA00007131"/>
    </source>
</evidence>
<dbReference type="CDD" id="cd02012">
    <property type="entry name" value="TPP_TK"/>
    <property type="match status" value="1"/>
</dbReference>
<dbReference type="InterPro" id="IPR005474">
    <property type="entry name" value="Transketolase_N"/>
</dbReference>
<dbReference type="Gene3D" id="3.40.50.970">
    <property type="match status" value="1"/>
</dbReference>
<evidence type="ECO:0000259" key="4">
    <source>
        <dbReference type="Pfam" id="PF00456"/>
    </source>
</evidence>
<dbReference type="AlphaFoldDB" id="A0A560KVJ8"/>
<evidence type="ECO:0000256" key="1">
    <source>
        <dbReference type="ARBA" id="ARBA00001964"/>
    </source>
</evidence>
<dbReference type="SUPFAM" id="SSF52518">
    <property type="entry name" value="Thiamin diphosphate-binding fold (THDP-binding)"/>
    <property type="match status" value="1"/>
</dbReference>
<organism evidence="5 6">
    <name type="scientific">Bradyrhizobium macuxiense</name>
    <dbReference type="NCBI Taxonomy" id="1755647"/>
    <lineage>
        <taxon>Bacteria</taxon>
        <taxon>Pseudomonadati</taxon>
        <taxon>Pseudomonadota</taxon>
        <taxon>Alphaproteobacteria</taxon>
        <taxon>Hyphomicrobiales</taxon>
        <taxon>Nitrobacteraceae</taxon>
        <taxon>Bradyrhizobium</taxon>
    </lineage>
</organism>
<protein>
    <submittedName>
        <fullName evidence="5">Transketolase</fullName>
    </submittedName>
</protein>
<dbReference type="OrthoDB" id="8732661at2"/>
<dbReference type="Proteomes" id="UP000321304">
    <property type="component" value="Unassembled WGS sequence"/>
</dbReference>
<evidence type="ECO:0000256" key="3">
    <source>
        <dbReference type="ARBA" id="ARBA00023052"/>
    </source>
</evidence>
<keyword evidence="3" id="KW-0786">Thiamine pyrophosphate</keyword>
<name>A0A560KVJ8_9BRAD</name>
<proteinExistence type="inferred from homology"/>
<dbReference type="RefSeq" id="WP_146992718.1">
    <property type="nucleotide sequence ID" value="NZ_VITY01000022.1"/>
</dbReference>
<comment type="similarity">
    <text evidence="2">Belongs to the transketolase family.</text>
</comment>
<dbReference type="Pfam" id="PF00456">
    <property type="entry name" value="Transketolase_N"/>
    <property type="match status" value="1"/>
</dbReference>
<reference evidence="5 6" key="1">
    <citation type="submission" date="2019-06" db="EMBL/GenBank/DDBJ databases">
        <title>Genomic Encyclopedia of Type Strains, Phase IV (KMG-V): Genome sequencing to study the core and pangenomes of soil and plant-associated prokaryotes.</title>
        <authorList>
            <person name="Whitman W."/>
        </authorList>
    </citation>
    <scope>NUCLEOTIDE SEQUENCE [LARGE SCALE GENOMIC DNA]</scope>
    <source>
        <strain evidence="5 6">BR 10355</strain>
    </source>
</reference>